<reference evidence="2" key="2">
    <citation type="submission" date="2023-02" db="EMBL/GenBank/DDBJ databases">
        <authorList>
            <person name="Rayyan A."/>
            <person name="Meyer T."/>
            <person name="Kyndt J.A."/>
        </authorList>
    </citation>
    <scope>NUCLEOTIDE SEQUENCE</scope>
    <source>
        <strain evidence="2">DSM 9987</strain>
    </source>
</reference>
<gene>
    <name evidence="2" type="ORF">PQJ73_01475</name>
</gene>
<organism evidence="2 3">
    <name type="scientific">Rhodoplanes tepidamans</name>
    <name type="common">Rhodoplanes cryptolactis</name>
    <dbReference type="NCBI Taxonomy" id="200616"/>
    <lineage>
        <taxon>Bacteria</taxon>
        <taxon>Pseudomonadati</taxon>
        <taxon>Pseudomonadota</taxon>
        <taxon>Alphaproteobacteria</taxon>
        <taxon>Hyphomicrobiales</taxon>
        <taxon>Nitrobacteraceae</taxon>
        <taxon>Rhodoplanes</taxon>
    </lineage>
</organism>
<sequence length="303" mass="31941">MLSKLAFFEAGAPAPSAGPGQDEALRAAIARQLGQGGRPVRVVPASGGTLGVCCHVEVGAERLFLKTHLPSAAARANLAKEGEILRRLYGTAVLRDAVEVVVPGEAARLCLVMAELAPRTAPMPPADAAALVRDFSQMLAGWRPAGLPDDWTIEHYVAHGERAVARLEGQGFLTSPTAAAVAGLLAQLRAALEGLPRVLCHGDLGPKNLMTDGSRPVAIDWEDAFWGVPGYDYLYWLTFIENRPHLSGAAFGRTGLGAPLERAILALVVLLKSELSVRSGAHLRHAVPIEARMAEVLALPAAS</sequence>
<dbReference type="InterPro" id="IPR002575">
    <property type="entry name" value="Aminoglycoside_PTrfase"/>
</dbReference>
<evidence type="ECO:0000313" key="3">
    <source>
        <dbReference type="Proteomes" id="UP001165652"/>
    </source>
</evidence>
<dbReference type="Proteomes" id="UP001165652">
    <property type="component" value="Unassembled WGS sequence"/>
</dbReference>
<evidence type="ECO:0000259" key="1">
    <source>
        <dbReference type="Pfam" id="PF01636"/>
    </source>
</evidence>
<evidence type="ECO:0000313" key="2">
    <source>
        <dbReference type="EMBL" id="MDC7784340.1"/>
    </source>
</evidence>
<dbReference type="RefSeq" id="WP_272775184.1">
    <property type="nucleotide sequence ID" value="NZ_JAQQLI010000001.1"/>
</dbReference>
<accession>A0ABT5J5M3</accession>
<keyword evidence="3" id="KW-1185">Reference proteome</keyword>
<dbReference type="SUPFAM" id="SSF56112">
    <property type="entry name" value="Protein kinase-like (PK-like)"/>
    <property type="match status" value="1"/>
</dbReference>
<comment type="caution">
    <text evidence="2">The sequence shown here is derived from an EMBL/GenBank/DDBJ whole genome shotgun (WGS) entry which is preliminary data.</text>
</comment>
<dbReference type="Gene3D" id="3.90.1200.10">
    <property type="match status" value="1"/>
</dbReference>
<feature type="domain" description="Aminoglycoside phosphotransferase" evidence="1">
    <location>
        <begin position="54"/>
        <end position="243"/>
    </location>
</feature>
<dbReference type="EMBL" id="JAQQLI010000001">
    <property type="protein sequence ID" value="MDC7784340.1"/>
    <property type="molecule type" value="Genomic_DNA"/>
</dbReference>
<protein>
    <submittedName>
        <fullName evidence="2">Aminoglycoside phosphotransferase family protein</fullName>
    </submittedName>
</protein>
<reference evidence="2" key="1">
    <citation type="journal article" date="2023" name="Microbiol Resour">
        <title>Genome Sequences of Rhodoplanes serenus and Two Thermotolerant Strains, Rhodoplanes tepidamans and 'Rhodoplanes cryptolactis,' Further Refine the Genus.</title>
        <authorList>
            <person name="Rayyan A.A."/>
            <person name="Kyndt J.A."/>
        </authorList>
    </citation>
    <scope>NUCLEOTIDE SEQUENCE</scope>
    <source>
        <strain evidence="2">DSM 9987</strain>
    </source>
</reference>
<proteinExistence type="predicted"/>
<dbReference type="Pfam" id="PF01636">
    <property type="entry name" value="APH"/>
    <property type="match status" value="1"/>
</dbReference>
<dbReference type="InterPro" id="IPR011009">
    <property type="entry name" value="Kinase-like_dom_sf"/>
</dbReference>
<name>A0ABT5J5M3_RHOTP</name>